<feature type="coiled-coil region" evidence="6">
    <location>
        <begin position="226"/>
        <end position="260"/>
    </location>
</feature>
<dbReference type="Gene3D" id="3.30.160.60">
    <property type="entry name" value="Classic Zinc Finger"/>
    <property type="match status" value="1"/>
</dbReference>
<dbReference type="InterPro" id="IPR018253">
    <property type="entry name" value="DnaJ_domain_CS"/>
</dbReference>
<dbReference type="InterPro" id="IPR051964">
    <property type="entry name" value="Chaperone_stress_response"/>
</dbReference>
<dbReference type="Pfam" id="PF12171">
    <property type="entry name" value="zf-C2H2_jaz"/>
    <property type="match status" value="1"/>
</dbReference>
<dbReference type="InterPro" id="IPR001623">
    <property type="entry name" value="DnaJ_domain"/>
</dbReference>
<evidence type="ECO:0000256" key="4">
    <source>
        <dbReference type="ARBA" id="ARBA00074367"/>
    </source>
</evidence>
<dbReference type="InterPro" id="IPR036869">
    <property type="entry name" value="J_dom_sf"/>
</dbReference>
<dbReference type="PRINTS" id="PR00625">
    <property type="entry name" value="JDOMAIN"/>
</dbReference>
<sequence>MKCHYEVLNLERTADEAEIKAAYRKAALRWHPDKNLDNPDGAKTQFQLVQQAYEVLSDSHERAWYDNHREQILRGRQTDYEDNSLDVFQYFTVSCFRGYGDDPGGFYAVYGEIFEKLASEEIEFLDTEEEYDVIPKFGCSTADYEEVVHPFYAFWQSFCTKKSYAWLSPHNISDIRDRRILKAVERENKKVQQKARRERNEEIRNLVGFVRKRDKRVHAYRKVLEERLQQNRAKQAESQLEQLRRRNEEISKAHKNTSRNTDYEEQLKMLEKAYLDPEEEEVESGESDEEEDNLASGVAEVKIEAEELDDSTNWDEFYCVACNKTFKNQSSYRNHESSKKHRENVHRIKQEVQEEVVVVQEQVDEEEQHVHNCDSTVNGFTSESDEEEIMEIKTKAKMNKRKKNQRIISLGSDSECELDTFGKLSEPEDDWQDSKKVKAKPKPPRVKSKVDVPKVEAKVLPQEITTATAEDTDLTCVTCNEKFQSKNKLFTHLKKTNHGVYIPKGSKPAPLKKTEKVSKKKA</sequence>
<dbReference type="AlphaFoldDB" id="A0A1L8DU41"/>
<feature type="compositionally biased region" description="Basic residues" evidence="7">
    <location>
        <begin position="437"/>
        <end position="447"/>
    </location>
</feature>
<reference evidence="10" key="1">
    <citation type="submission" date="2016-12" db="EMBL/GenBank/DDBJ databases">
        <title>An insight into the sialome and mialome of the sand fly, Nyssomyia neivai.</title>
        <authorList>
            <person name="Sebastian V."/>
            <person name="Goulart T.M."/>
            <person name="Oliveira W."/>
            <person name="Calvo E."/>
            <person name="Oliveira L.F."/>
            <person name="Pinto M.C."/>
            <person name="Rosselino A.M."/>
            <person name="Ribeiro J.M."/>
        </authorList>
    </citation>
    <scope>NUCLEOTIDE SEQUENCE</scope>
</reference>
<dbReference type="CDD" id="cd06257">
    <property type="entry name" value="DnaJ"/>
    <property type="match status" value="1"/>
</dbReference>
<dbReference type="SUPFAM" id="SSF57667">
    <property type="entry name" value="beta-beta-alpha zinc fingers"/>
    <property type="match status" value="1"/>
</dbReference>
<evidence type="ECO:0000256" key="6">
    <source>
        <dbReference type="SAM" id="Coils"/>
    </source>
</evidence>
<dbReference type="SMART" id="SM00451">
    <property type="entry name" value="ZnF_U1"/>
    <property type="match status" value="2"/>
</dbReference>
<feature type="compositionally biased region" description="Basic and acidic residues" evidence="7">
    <location>
        <begin position="512"/>
        <end position="522"/>
    </location>
</feature>
<organism evidence="10">
    <name type="scientific">Nyssomyia neivai</name>
    <dbReference type="NCBI Taxonomy" id="330878"/>
    <lineage>
        <taxon>Eukaryota</taxon>
        <taxon>Metazoa</taxon>
        <taxon>Ecdysozoa</taxon>
        <taxon>Arthropoda</taxon>
        <taxon>Hexapoda</taxon>
        <taxon>Insecta</taxon>
        <taxon>Pterygota</taxon>
        <taxon>Neoptera</taxon>
        <taxon>Endopterygota</taxon>
        <taxon>Diptera</taxon>
        <taxon>Nematocera</taxon>
        <taxon>Psychodoidea</taxon>
        <taxon>Psychodidae</taxon>
        <taxon>Nyssomyia</taxon>
    </lineage>
</organism>
<dbReference type="InterPro" id="IPR054076">
    <property type="entry name" value="ZUO1-like_ZHD"/>
</dbReference>
<evidence type="ECO:0000256" key="5">
    <source>
        <dbReference type="PROSITE-ProRule" id="PRU00042"/>
    </source>
</evidence>
<dbReference type="SUPFAM" id="SSF46565">
    <property type="entry name" value="Chaperone J-domain"/>
    <property type="match status" value="1"/>
</dbReference>
<accession>A0A1L8DU41</accession>
<dbReference type="PANTHER" id="PTHR44029:SF1">
    <property type="entry name" value="DNAJ HOMOLOG SUBFAMILY C MEMBER 21"/>
    <property type="match status" value="1"/>
</dbReference>
<name>A0A1L8DU41_9DIPT</name>
<dbReference type="GO" id="GO:0003676">
    <property type="term" value="F:nucleic acid binding"/>
    <property type="evidence" value="ECO:0007669"/>
    <property type="project" value="InterPro"/>
</dbReference>
<dbReference type="InterPro" id="IPR036236">
    <property type="entry name" value="Znf_C2H2_sf"/>
</dbReference>
<dbReference type="Pfam" id="PF00226">
    <property type="entry name" value="DnaJ"/>
    <property type="match status" value="1"/>
</dbReference>
<dbReference type="PROSITE" id="PS00028">
    <property type="entry name" value="ZINC_FINGER_C2H2_1"/>
    <property type="match status" value="2"/>
</dbReference>
<dbReference type="PROSITE" id="PS00636">
    <property type="entry name" value="DNAJ_1"/>
    <property type="match status" value="1"/>
</dbReference>
<dbReference type="GO" id="GO:0005737">
    <property type="term" value="C:cytoplasm"/>
    <property type="evidence" value="ECO:0007669"/>
    <property type="project" value="TreeGrafter"/>
</dbReference>
<keyword evidence="1" id="KW-0479">Metal-binding</keyword>
<feature type="domain" description="C2H2-type" evidence="9">
    <location>
        <begin position="317"/>
        <end position="341"/>
    </location>
</feature>
<feature type="domain" description="C2H2-type" evidence="9">
    <location>
        <begin position="474"/>
        <end position="503"/>
    </location>
</feature>
<evidence type="ECO:0000259" key="8">
    <source>
        <dbReference type="PROSITE" id="PS50076"/>
    </source>
</evidence>
<dbReference type="InterPro" id="IPR013087">
    <property type="entry name" value="Znf_C2H2_type"/>
</dbReference>
<dbReference type="PROSITE" id="PS50157">
    <property type="entry name" value="ZINC_FINGER_C2H2_2"/>
    <property type="match status" value="2"/>
</dbReference>
<evidence type="ECO:0000256" key="3">
    <source>
        <dbReference type="ARBA" id="ARBA00022833"/>
    </source>
</evidence>
<keyword evidence="2 5" id="KW-0863">Zinc-finger</keyword>
<dbReference type="GO" id="GO:0008270">
    <property type="term" value="F:zinc ion binding"/>
    <property type="evidence" value="ECO:0007669"/>
    <property type="project" value="UniProtKB-KW"/>
</dbReference>
<feature type="region of interest" description="Disordered" evidence="7">
    <location>
        <begin position="423"/>
        <end position="451"/>
    </location>
</feature>
<evidence type="ECO:0000313" key="10">
    <source>
        <dbReference type="EMBL" id="JAV09961.1"/>
    </source>
</evidence>
<feature type="domain" description="J" evidence="8">
    <location>
        <begin position="3"/>
        <end position="69"/>
    </location>
</feature>
<evidence type="ECO:0000256" key="2">
    <source>
        <dbReference type="ARBA" id="ARBA00022771"/>
    </source>
</evidence>
<evidence type="ECO:0000256" key="7">
    <source>
        <dbReference type="SAM" id="MobiDB-lite"/>
    </source>
</evidence>
<dbReference type="SMART" id="SM00355">
    <property type="entry name" value="ZnF_C2H2"/>
    <property type="match status" value="2"/>
</dbReference>
<dbReference type="SMART" id="SM00271">
    <property type="entry name" value="DnaJ"/>
    <property type="match status" value="1"/>
</dbReference>
<keyword evidence="3" id="KW-0862">Zinc</keyword>
<evidence type="ECO:0000259" key="9">
    <source>
        <dbReference type="PROSITE" id="PS50157"/>
    </source>
</evidence>
<dbReference type="InterPro" id="IPR022755">
    <property type="entry name" value="Znf_C2H2_jaz"/>
</dbReference>
<proteinExistence type="predicted"/>
<dbReference type="FunFam" id="1.10.287.110:FF:000046">
    <property type="entry name" value="dnaJ homolog subfamily C member 21"/>
    <property type="match status" value="1"/>
</dbReference>
<dbReference type="Gene3D" id="1.10.287.110">
    <property type="entry name" value="DnaJ domain"/>
    <property type="match status" value="1"/>
</dbReference>
<evidence type="ECO:0000256" key="1">
    <source>
        <dbReference type="ARBA" id="ARBA00022723"/>
    </source>
</evidence>
<feature type="region of interest" description="Disordered" evidence="7">
    <location>
        <begin position="499"/>
        <end position="522"/>
    </location>
</feature>
<dbReference type="InterPro" id="IPR003604">
    <property type="entry name" value="Matrin/U1-like-C_Znf_C2H2"/>
</dbReference>
<dbReference type="EMBL" id="GFDF01004123">
    <property type="protein sequence ID" value="JAV09961.1"/>
    <property type="molecule type" value="Transcribed_RNA"/>
</dbReference>
<protein>
    <recommendedName>
        <fullName evidence="4">DnaJ homolog subfamily C member 21</fullName>
    </recommendedName>
</protein>
<dbReference type="PANTHER" id="PTHR44029">
    <property type="entry name" value="DNAJ HOMOLOG SUBFAMILY C MEMBER 21"/>
    <property type="match status" value="1"/>
</dbReference>
<keyword evidence="6" id="KW-0175">Coiled coil</keyword>
<dbReference type="Pfam" id="PF21884">
    <property type="entry name" value="ZUO1-like_ZHD"/>
    <property type="match status" value="1"/>
</dbReference>
<dbReference type="PROSITE" id="PS50076">
    <property type="entry name" value="DNAJ_2"/>
    <property type="match status" value="1"/>
</dbReference>